<dbReference type="InterPro" id="IPR028081">
    <property type="entry name" value="Leu-bd"/>
</dbReference>
<dbReference type="SUPFAM" id="SSF53822">
    <property type="entry name" value="Periplasmic binding protein-like I"/>
    <property type="match status" value="1"/>
</dbReference>
<dbReference type="Proteomes" id="UP000264036">
    <property type="component" value="Unassembled WGS sequence"/>
</dbReference>
<protein>
    <submittedName>
        <fullName evidence="5">ABC transporter permease</fullName>
    </submittedName>
</protein>
<evidence type="ECO:0000259" key="4">
    <source>
        <dbReference type="Pfam" id="PF13458"/>
    </source>
</evidence>
<evidence type="ECO:0000313" key="6">
    <source>
        <dbReference type="Proteomes" id="UP000264036"/>
    </source>
</evidence>
<comment type="caution">
    <text evidence="5">The sequence shown here is derived from an EMBL/GenBank/DDBJ whole genome shotgun (WGS) entry which is preliminary data.</text>
</comment>
<organism evidence="5 6">
    <name type="scientific">Advenella kashmirensis</name>
    <dbReference type="NCBI Taxonomy" id="310575"/>
    <lineage>
        <taxon>Bacteria</taxon>
        <taxon>Pseudomonadati</taxon>
        <taxon>Pseudomonadota</taxon>
        <taxon>Betaproteobacteria</taxon>
        <taxon>Burkholderiales</taxon>
        <taxon>Alcaligenaceae</taxon>
    </lineage>
</organism>
<reference evidence="5 6" key="1">
    <citation type="journal article" date="2018" name="Nat. Biotechnol.">
        <title>A standardized bacterial taxonomy based on genome phylogeny substantially revises the tree of life.</title>
        <authorList>
            <person name="Parks D.H."/>
            <person name="Chuvochina M."/>
            <person name="Waite D.W."/>
            <person name="Rinke C."/>
            <person name="Skarshewski A."/>
            <person name="Chaumeil P.A."/>
            <person name="Hugenholtz P."/>
        </authorList>
    </citation>
    <scope>NUCLEOTIDE SEQUENCE [LARGE SCALE GENOMIC DNA]</scope>
    <source>
        <strain evidence="5">UBA10707</strain>
    </source>
</reference>
<dbReference type="CDD" id="cd06327">
    <property type="entry name" value="PBP1_SBP-like"/>
    <property type="match status" value="1"/>
</dbReference>
<dbReference type="Pfam" id="PF13458">
    <property type="entry name" value="Peripla_BP_6"/>
    <property type="match status" value="1"/>
</dbReference>
<accession>A0A356LG95</accession>
<dbReference type="PANTHER" id="PTHR30483">
    <property type="entry name" value="LEUCINE-SPECIFIC-BINDING PROTEIN"/>
    <property type="match status" value="1"/>
</dbReference>
<dbReference type="Gene3D" id="3.40.50.2300">
    <property type="match status" value="2"/>
</dbReference>
<feature type="signal peptide" evidence="3">
    <location>
        <begin position="1"/>
        <end position="22"/>
    </location>
</feature>
<dbReference type="InterPro" id="IPR028082">
    <property type="entry name" value="Peripla_BP_I"/>
</dbReference>
<evidence type="ECO:0000256" key="2">
    <source>
        <dbReference type="ARBA" id="ARBA00022729"/>
    </source>
</evidence>
<name>A0A356LG95_9BURK</name>
<proteinExistence type="inferred from homology"/>
<feature type="chain" id="PRO_5016817265" evidence="3">
    <location>
        <begin position="23"/>
        <end position="401"/>
    </location>
</feature>
<comment type="similarity">
    <text evidence="1">Belongs to the leucine-binding protein family.</text>
</comment>
<evidence type="ECO:0000256" key="1">
    <source>
        <dbReference type="ARBA" id="ARBA00010062"/>
    </source>
</evidence>
<dbReference type="InterPro" id="IPR051010">
    <property type="entry name" value="BCAA_transport"/>
</dbReference>
<dbReference type="PANTHER" id="PTHR30483:SF6">
    <property type="entry name" value="PERIPLASMIC BINDING PROTEIN OF ABC TRANSPORTER FOR NATURAL AMINO ACIDS"/>
    <property type="match status" value="1"/>
</dbReference>
<dbReference type="AlphaFoldDB" id="A0A356LG95"/>
<evidence type="ECO:0000313" key="5">
    <source>
        <dbReference type="EMBL" id="HBP29515.1"/>
    </source>
</evidence>
<dbReference type="EMBL" id="DOEK01000024">
    <property type="protein sequence ID" value="HBP29515.1"/>
    <property type="molecule type" value="Genomic_DNA"/>
</dbReference>
<evidence type="ECO:0000256" key="3">
    <source>
        <dbReference type="SAM" id="SignalP"/>
    </source>
</evidence>
<gene>
    <name evidence="5" type="ORF">DD666_08890</name>
</gene>
<feature type="domain" description="Leucine-binding protein" evidence="4">
    <location>
        <begin position="30"/>
        <end position="366"/>
    </location>
</feature>
<sequence>MKSTTLVLAGCCALAAAPLAHAAAAISDKEIRIGFITDMSGVYADTDGPGGTVAIQMAIDEAGGAIDGNKITLVTADHQNRADLAASKARAWIDQNKIDVIIGGTNSATTLAIATVAAEKHIPLISVGAGATAITNEYCTPYTVHYAYNTRATAYGVASAVLKQGGKDWFFITADYAFGHALQKTASEVVSQSGGKVMGSVKVPLSTADFSSYMLQAQSSGAKILGLANSGNDFIAAVKAANDFGVTSSMRLAGLQVYISDIHALGLEPTQGMYRTAPWYWDQDEASRTWSQAFMKKHGAMPTFNQGGDYSAVKTYLKAVAASSTDDGKTIMDWFKSNPIADFYIKNGKVRPNGLLVHDMFLYEVKKPSESKGEWDYFKVSATIPGEEAYGPESESSSCKL</sequence>
<keyword evidence="2 3" id="KW-0732">Signal</keyword>